<organism evidence="1 2">
    <name type="scientific">Paractinoplanes toevensis</name>
    <dbReference type="NCBI Taxonomy" id="571911"/>
    <lineage>
        <taxon>Bacteria</taxon>
        <taxon>Bacillati</taxon>
        <taxon>Actinomycetota</taxon>
        <taxon>Actinomycetes</taxon>
        <taxon>Micromonosporales</taxon>
        <taxon>Micromonosporaceae</taxon>
        <taxon>Paractinoplanes</taxon>
    </lineage>
</organism>
<reference evidence="1 2" key="1">
    <citation type="submission" date="2021-03" db="EMBL/GenBank/DDBJ databases">
        <title>Whole genome shotgun sequence of Actinoplanes toevensis NBRC 105298.</title>
        <authorList>
            <person name="Komaki H."/>
            <person name="Tamura T."/>
        </authorList>
    </citation>
    <scope>NUCLEOTIDE SEQUENCE [LARGE SCALE GENOMIC DNA]</scope>
    <source>
        <strain evidence="1 2">NBRC 105298</strain>
    </source>
</reference>
<dbReference type="RefSeq" id="WP_213012113.1">
    <property type="nucleotide sequence ID" value="NZ_BOQN01000118.1"/>
</dbReference>
<dbReference type="InterPro" id="IPR006311">
    <property type="entry name" value="TAT_signal"/>
</dbReference>
<keyword evidence="2" id="KW-1185">Reference proteome</keyword>
<gene>
    <name evidence="1" type="ORF">Ato02nite_082400</name>
</gene>
<proteinExistence type="predicted"/>
<dbReference type="AlphaFoldDB" id="A0A920BP27"/>
<evidence type="ECO:0000313" key="2">
    <source>
        <dbReference type="Proteomes" id="UP000677082"/>
    </source>
</evidence>
<dbReference type="Proteomes" id="UP000677082">
    <property type="component" value="Unassembled WGS sequence"/>
</dbReference>
<protein>
    <submittedName>
        <fullName evidence="1">Uncharacterized protein</fullName>
    </submittedName>
</protein>
<evidence type="ECO:0000313" key="1">
    <source>
        <dbReference type="EMBL" id="GIM96447.1"/>
    </source>
</evidence>
<accession>A0A920BP27</accession>
<dbReference type="EMBL" id="BOQN01000118">
    <property type="protein sequence ID" value="GIM96447.1"/>
    <property type="molecule type" value="Genomic_DNA"/>
</dbReference>
<name>A0A920BP27_9ACTN</name>
<dbReference type="PROSITE" id="PS51318">
    <property type="entry name" value="TAT"/>
    <property type="match status" value="1"/>
</dbReference>
<comment type="caution">
    <text evidence="1">The sequence shown here is derived from an EMBL/GenBank/DDBJ whole genome shotgun (WGS) entry which is preliminary data.</text>
</comment>
<sequence length="200" mass="21012">MSWDIPVTDHFVRNVSRGVRRRRLLRRAAAGAAVLLAAGGLTLAVRGTNDPRPAVVAPAIGQVLDGFQITWLPDGVTRTGPDSTSRRGLTSEDVTAGEPGIGIASRRFDRGTGIGMWVTVLRPETGATTEQVRDWAAGANETVRTFAVPAGDAELLTYTGSEVTTYTAVITTPEGAVITVEANAAFPAAEVESVARGITR</sequence>